<dbReference type="PANTHER" id="PTHR31016:SF12">
    <property type="entry name" value="OS05G0315200 PROTEIN"/>
    <property type="match status" value="1"/>
</dbReference>
<evidence type="ECO:0000256" key="1">
    <source>
        <dbReference type="SAM" id="Coils"/>
    </source>
</evidence>
<feature type="region of interest" description="Disordered" evidence="2">
    <location>
        <begin position="81"/>
        <end position="101"/>
    </location>
</feature>
<proteinExistence type="predicted"/>
<evidence type="ECO:0000256" key="2">
    <source>
        <dbReference type="SAM" id="MobiDB-lite"/>
    </source>
</evidence>
<organism evidence="3 4">
    <name type="scientific">Dillenia turbinata</name>
    <dbReference type="NCBI Taxonomy" id="194707"/>
    <lineage>
        <taxon>Eukaryota</taxon>
        <taxon>Viridiplantae</taxon>
        <taxon>Streptophyta</taxon>
        <taxon>Embryophyta</taxon>
        <taxon>Tracheophyta</taxon>
        <taxon>Spermatophyta</taxon>
        <taxon>Magnoliopsida</taxon>
        <taxon>eudicotyledons</taxon>
        <taxon>Gunneridae</taxon>
        <taxon>Pentapetalae</taxon>
        <taxon>Dilleniales</taxon>
        <taxon>Dilleniaceae</taxon>
        <taxon>Dillenia</taxon>
    </lineage>
</organism>
<name>A0AAN8V570_9MAGN</name>
<feature type="compositionally biased region" description="Polar residues" evidence="2">
    <location>
        <begin position="172"/>
        <end position="185"/>
    </location>
</feature>
<feature type="coiled-coil region" evidence="1">
    <location>
        <begin position="217"/>
        <end position="251"/>
    </location>
</feature>
<gene>
    <name evidence="3" type="ORF">RJ641_004833</name>
</gene>
<dbReference type="Proteomes" id="UP001370490">
    <property type="component" value="Unassembled WGS sequence"/>
</dbReference>
<evidence type="ECO:0000313" key="3">
    <source>
        <dbReference type="EMBL" id="KAK6928628.1"/>
    </source>
</evidence>
<dbReference type="EMBL" id="JBAMMX010000013">
    <property type="protein sequence ID" value="KAK6928628.1"/>
    <property type="molecule type" value="Genomic_DNA"/>
</dbReference>
<dbReference type="AlphaFoldDB" id="A0AAN8V570"/>
<keyword evidence="4" id="KW-1185">Reference proteome</keyword>
<protein>
    <submittedName>
        <fullName evidence="3">Uncharacterized protein</fullName>
    </submittedName>
</protein>
<reference evidence="3 4" key="1">
    <citation type="submission" date="2023-12" db="EMBL/GenBank/DDBJ databases">
        <title>A high-quality genome assembly for Dillenia turbinata (Dilleniales).</title>
        <authorList>
            <person name="Chanderbali A."/>
        </authorList>
    </citation>
    <scope>NUCLEOTIDE SEQUENCE [LARGE SCALE GENOMIC DNA]</scope>
    <source>
        <strain evidence="3">LSX21</strain>
        <tissue evidence="3">Leaf</tissue>
    </source>
</reference>
<comment type="caution">
    <text evidence="3">The sequence shown here is derived from an EMBL/GenBank/DDBJ whole genome shotgun (WGS) entry which is preliminary data.</text>
</comment>
<dbReference type="PANTHER" id="PTHR31016">
    <property type="entry name" value="OS04G0228100 PROTEIN"/>
    <property type="match status" value="1"/>
</dbReference>
<feature type="region of interest" description="Disordered" evidence="2">
    <location>
        <begin position="165"/>
        <end position="185"/>
    </location>
</feature>
<evidence type="ECO:0000313" key="4">
    <source>
        <dbReference type="Proteomes" id="UP001370490"/>
    </source>
</evidence>
<accession>A0AAN8V570</accession>
<keyword evidence="1" id="KW-0175">Coiled coil</keyword>
<sequence length="319" mass="36462">MIRLLDFHLEVMDKNQKISHGFRLLLPNPLQTPQWHEPYALAWPDSLSYDDLSRKDLKKSKYGFWGLVAKKAKAILNDDNIAQPSGAHGRAKPQSSDVATKVKRDPHYLHESHKRVGSPIIKKGLDVIASSLNYFTGIISNALEEGLTVVENQTADIIQETRKLRIRRKDSPSQLQNDTSTRQQPSLQIHLPSHMQANHETQLKASRDVVMAMATKAKLLLRELKTVKANLAFARERCAQLEKENKILRESREKGSILSIDSGGCFIELIVKLQTLLAEKARLAYENCVYARENHYLREVVEYHQLTCSMLYTWMRALK</sequence>
<feature type="non-terminal residue" evidence="3">
    <location>
        <position position="319"/>
    </location>
</feature>